<sequence length="200" mass="22832">MGDVPVPSPAPPVSGIDMTPRRRREPSEPRSDSDWDAGSSREGSPDLLRRAPAVQISRASSSSSSWLREIERDRVRLVREWVHMAARDRDDDTGPPPSPVHEHARRDAPRIRGRQARLELVMRMAADRQAELHRLSQHRAVSDFPHRNRIHALLRGRFLRNSGLPEERRPPSVAARELGQLRQRHPVSGLRYACVLRQEC</sequence>
<dbReference type="EMBL" id="CM007650">
    <property type="protein sequence ID" value="ONM53715.1"/>
    <property type="molecule type" value="Genomic_DNA"/>
</dbReference>
<reference evidence="2" key="1">
    <citation type="submission" date="2015-12" db="EMBL/GenBank/DDBJ databases">
        <title>Update maize B73 reference genome by single molecule sequencing technologies.</title>
        <authorList>
            <consortium name="Maize Genome Sequencing Project"/>
            <person name="Ware D."/>
        </authorList>
    </citation>
    <scope>NUCLEOTIDE SEQUENCE [LARGE SCALE GENOMIC DNA]</scope>
    <source>
        <tissue evidence="2">Seedling</tissue>
    </source>
</reference>
<dbReference type="STRING" id="4577.A0A1D6I0A9"/>
<gene>
    <name evidence="2" type="ORF">ZEAMMB73_Zm00001d019766</name>
</gene>
<dbReference type="PANTHER" id="PTHR46519:SF17">
    <property type="entry name" value="RING-TYPE DOMAIN-CONTAINING PROTEIN"/>
    <property type="match status" value="1"/>
</dbReference>
<dbReference type="ExpressionAtlas" id="A0A1D6I0A9">
    <property type="expression patterns" value="baseline and differential"/>
</dbReference>
<dbReference type="PANTHER" id="PTHR46519">
    <property type="entry name" value="RING/U-BOX SUPERFAMILY PROTEIN"/>
    <property type="match status" value="1"/>
</dbReference>
<name>A0A1D6I0A9_MAIZE</name>
<protein>
    <submittedName>
        <fullName evidence="2">RING/U-box superfamily protein</fullName>
    </submittedName>
</protein>
<dbReference type="AlphaFoldDB" id="A0A1D6I0A9"/>
<feature type="region of interest" description="Disordered" evidence="1">
    <location>
        <begin position="1"/>
        <end position="65"/>
    </location>
</feature>
<feature type="compositionally biased region" description="Basic and acidic residues" evidence="1">
    <location>
        <begin position="100"/>
        <end position="110"/>
    </location>
</feature>
<dbReference type="InParanoid" id="A0A1D6I0A9"/>
<proteinExistence type="predicted"/>
<evidence type="ECO:0000256" key="1">
    <source>
        <dbReference type="SAM" id="MobiDB-lite"/>
    </source>
</evidence>
<organism evidence="2">
    <name type="scientific">Zea mays</name>
    <name type="common">Maize</name>
    <dbReference type="NCBI Taxonomy" id="4577"/>
    <lineage>
        <taxon>Eukaryota</taxon>
        <taxon>Viridiplantae</taxon>
        <taxon>Streptophyta</taxon>
        <taxon>Embryophyta</taxon>
        <taxon>Tracheophyta</taxon>
        <taxon>Spermatophyta</taxon>
        <taxon>Magnoliopsida</taxon>
        <taxon>Liliopsida</taxon>
        <taxon>Poales</taxon>
        <taxon>Poaceae</taxon>
        <taxon>PACMAD clade</taxon>
        <taxon>Panicoideae</taxon>
        <taxon>Andropogonodae</taxon>
        <taxon>Andropogoneae</taxon>
        <taxon>Tripsacinae</taxon>
        <taxon>Zea</taxon>
    </lineage>
</organism>
<evidence type="ECO:0000313" key="2">
    <source>
        <dbReference type="EMBL" id="ONM53715.1"/>
    </source>
</evidence>
<feature type="compositionally biased region" description="Pro residues" evidence="1">
    <location>
        <begin position="1"/>
        <end position="12"/>
    </location>
</feature>
<feature type="region of interest" description="Disordered" evidence="1">
    <location>
        <begin position="87"/>
        <end position="112"/>
    </location>
</feature>
<accession>A0A1D6I0A9</accession>